<reference evidence="1 2" key="1">
    <citation type="submission" date="2019-10" db="EMBL/GenBank/DDBJ databases">
        <title>Prolixibacter strains distinguished by the presence of nitrate reductase genes were adept at nitrate-dependent anaerobic corrosion of metallic iron and carbon steel.</title>
        <authorList>
            <person name="Iino T."/>
            <person name="Shono N."/>
            <person name="Ito K."/>
            <person name="Nakamura R."/>
            <person name="Sueoka K."/>
            <person name="Harayama S."/>
            <person name="Ohkuma M."/>
        </authorList>
    </citation>
    <scope>NUCLEOTIDE SEQUENCE [LARGE SCALE GENOMIC DNA]</scope>
    <source>
        <strain evidence="1 2">JCM 13498</strain>
    </source>
</reference>
<proteinExistence type="predicted"/>
<dbReference type="Gene3D" id="3.40.630.30">
    <property type="match status" value="1"/>
</dbReference>
<dbReference type="EMBL" id="BLAX01000001">
    <property type="protein sequence ID" value="GET34408.1"/>
    <property type="molecule type" value="Genomic_DNA"/>
</dbReference>
<name>A0A5M4B3A9_9BACT</name>
<dbReference type="OrthoDB" id="9806005at2"/>
<comment type="caution">
    <text evidence="1">The sequence shown here is derived from an EMBL/GenBank/DDBJ whole genome shotgun (WGS) entry which is preliminary data.</text>
</comment>
<sequence>MKNAQTYRLIEVIDEQTRKEFFDLPVRLYQNDNNWSRPLDNEILAVLDPERNKLLAQGDSQCWILKDESGSTVGRIAAFYEKESAVTNEQPTGGVGFFECINDKDAAFMLFDAGKEWLKERGMEAMDGPVSLGMRDSFWGCLVEGFHEPVYNMPYNFPYYRELFEAYGFQDYFRQHTYQRKFEPGGLHPAIRRRADYLLSLPEYHVEMIEKGNKQFAFDFKEVYNKAWADFNGIKGLSDQEAMELLKTMEPIMDERLVYFAYHNDQPIGFFVMMPDLGQITRRFWGKWNWLTRLIFFYHLKISKSVDRVIGRIFGVIPEFQGKGVEGAMVIAFEKEAMKPTFPYKTLELNWIGDFNPVMMKVAEFIGGKIYKTHITYRYLFDRTKEFKRAPKVNMSKKKPASTPST</sequence>
<protein>
    <recommendedName>
        <fullName evidence="3">N-acetyltransferase domain-containing protein</fullName>
    </recommendedName>
</protein>
<evidence type="ECO:0008006" key="3">
    <source>
        <dbReference type="Google" id="ProtNLM"/>
    </source>
</evidence>
<evidence type="ECO:0000313" key="1">
    <source>
        <dbReference type="EMBL" id="GET34408.1"/>
    </source>
</evidence>
<accession>A0A5M4B3A9</accession>
<dbReference type="PANTHER" id="PTHR41368">
    <property type="entry name" value="PROTEIN YGHO"/>
    <property type="match status" value="1"/>
</dbReference>
<dbReference type="AlphaFoldDB" id="A0A5M4B3A9"/>
<organism evidence="1 2">
    <name type="scientific">Prolixibacter bellariivorans</name>
    <dbReference type="NCBI Taxonomy" id="314319"/>
    <lineage>
        <taxon>Bacteria</taxon>
        <taxon>Pseudomonadati</taxon>
        <taxon>Bacteroidota</taxon>
        <taxon>Bacteroidia</taxon>
        <taxon>Marinilabiliales</taxon>
        <taxon>Prolixibacteraceae</taxon>
        <taxon>Prolixibacter</taxon>
    </lineage>
</organism>
<dbReference type="RefSeq" id="WP_025864730.1">
    <property type="nucleotide sequence ID" value="NZ_BLAX01000001.1"/>
</dbReference>
<dbReference type="SUPFAM" id="SSF55729">
    <property type="entry name" value="Acyl-CoA N-acyltransferases (Nat)"/>
    <property type="match status" value="1"/>
</dbReference>
<dbReference type="PANTHER" id="PTHR41368:SF1">
    <property type="entry name" value="PROTEIN YGHO"/>
    <property type="match status" value="1"/>
</dbReference>
<evidence type="ECO:0000313" key="2">
    <source>
        <dbReference type="Proteomes" id="UP000391834"/>
    </source>
</evidence>
<gene>
    <name evidence="1" type="ORF">PbJCM13498_32710</name>
</gene>
<dbReference type="Proteomes" id="UP000391834">
    <property type="component" value="Unassembled WGS sequence"/>
</dbReference>
<dbReference type="InterPro" id="IPR016181">
    <property type="entry name" value="Acyl_CoA_acyltransferase"/>
</dbReference>
<keyword evidence="2" id="KW-1185">Reference proteome</keyword>
<dbReference type="InterPro" id="IPR039968">
    <property type="entry name" value="BcerS-like"/>
</dbReference>